<dbReference type="PANTHER" id="PTHR12585">
    <property type="entry name" value="SCC1 / RAD21 FAMILY MEMBER"/>
    <property type="match status" value="1"/>
</dbReference>
<comment type="subcellular location">
    <subcellularLocation>
        <location evidence="1">Nucleus</location>
    </subcellularLocation>
</comment>
<evidence type="ECO:0000256" key="1">
    <source>
        <dbReference type="ARBA" id="ARBA00004123"/>
    </source>
</evidence>
<feature type="domain" description="Rad21/Rec8-like protein N-terminal" evidence="4">
    <location>
        <begin position="1"/>
        <end position="103"/>
    </location>
</feature>
<feature type="compositionally biased region" description="Basic and acidic residues" evidence="3">
    <location>
        <begin position="214"/>
        <end position="238"/>
    </location>
</feature>
<evidence type="ECO:0000313" key="6">
    <source>
        <dbReference type="Proteomes" id="UP001549920"/>
    </source>
</evidence>
<protein>
    <recommendedName>
        <fullName evidence="4">Rad21/Rec8-like protein N-terminal domain-containing protein</fullName>
    </recommendedName>
</protein>
<dbReference type="PANTHER" id="PTHR12585:SF69">
    <property type="entry name" value="FI11703P"/>
    <property type="match status" value="1"/>
</dbReference>
<feature type="compositionally biased region" description="Low complexity" evidence="3">
    <location>
        <begin position="282"/>
        <end position="297"/>
    </location>
</feature>
<evidence type="ECO:0000313" key="5">
    <source>
        <dbReference type="EMBL" id="KAL0881102.1"/>
    </source>
</evidence>
<evidence type="ECO:0000259" key="4">
    <source>
        <dbReference type="Pfam" id="PF04825"/>
    </source>
</evidence>
<feature type="region of interest" description="Disordered" evidence="3">
    <location>
        <begin position="594"/>
        <end position="645"/>
    </location>
</feature>
<sequence length="735" mass="83271">MFYPVESLKRGGRFYLCWVADSWPLRFATITHRQLWSQDIRRICDDLMEVVTNESGRPSNRFSLRLSSQLMRGLVRLYQRKVTIFLGDLCMINANVTKNVNKKWNIHEITVENVVHRPLPQLPQQALVIPEEPENEQRIEEIIQNSGNVVGNIQEITLRETALPEIQIPANDGFGEENPEQALQMLRDQTLEMMLAQDASAAQHSALDLQLDTTGDKSHDKSRAPHDAPQMERISEHDMTLFRKSAGDERLTLGGLEKDIPEIPEIQLPDLSGPPPEKQIPEEPQMESIPIPEPEQQQQKEPEESISKEKEVVEIELEELEDQPQAKRRRFRHRLIIDKKTKLSADYLVTRIENPSVELRCEDSSDDIVQIGVPVETYFRRPAHAGACNEGRIGYPLTRLFQRNLGYHHRQAVDEREMEEAVAERSRRVRTRSALERIEEEAELAVPDKSTAQIDQPVPELETTRECFNVAEAVNVLEPPNVTLPEDISDLPTQKLEILSQSQTRKRTSEYEVSPKRQRLIGYVSFRQSQQMAIETAPDVGKSRQSQQMAIDTVPDIEADKENVPSAANVQPIPASQSPEKSLTVMLQEVGLADLPPPKPTEMEQVTVARSTQEVRPRNGSESNETPLGSLDRTKVSLGDSDQTTDSRRFIRDQWGTEGTMVKILGSIKAGLAPLTVRRLTNKGPVLAGYHAIIAARCFTSILKLKQHGFIKVIKDPETLEIRDILLGPKFDQVK</sequence>
<evidence type="ECO:0000256" key="2">
    <source>
        <dbReference type="ARBA" id="ARBA00023242"/>
    </source>
</evidence>
<accession>A0ABR3HX06</accession>
<feature type="region of interest" description="Disordered" evidence="3">
    <location>
        <begin position="254"/>
        <end position="308"/>
    </location>
</feature>
<name>A0ABR3HX06_LOXSC</name>
<dbReference type="InterPro" id="IPR039781">
    <property type="entry name" value="Rad21/Rec8-like"/>
</dbReference>
<comment type="caution">
    <text evidence="5">The sequence shown here is derived from an EMBL/GenBank/DDBJ whole genome shotgun (WGS) entry which is preliminary data.</text>
</comment>
<dbReference type="EMBL" id="JBEUOH010000012">
    <property type="protein sequence ID" value="KAL0881102.1"/>
    <property type="molecule type" value="Genomic_DNA"/>
</dbReference>
<feature type="region of interest" description="Disordered" evidence="3">
    <location>
        <begin position="213"/>
        <end position="238"/>
    </location>
</feature>
<dbReference type="InterPro" id="IPR006910">
    <property type="entry name" value="Rad21_Rec8_N"/>
</dbReference>
<feature type="compositionally biased region" description="Basic and acidic residues" evidence="3">
    <location>
        <begin position="298"/>
        <end position="308"/>
    </location>
</feature>
<proteinExistence type="predicted"/>
<evidence type="ECO:0000256" key="3">
    <source>
        <dbReference type="SAM" id="MobiDB-lite"/>
    </source>
</evidence>
<dbReference type="Pfam" id="PF04825">
    <property type="entry name" value="Rad21_Rec8_N"/>
    <property type="match status" value="1"/>
</dbReference>
<keyword evidence="2" id="KW-0539">Nucleus</keyword>
<keyword evidence="6" id="KW-1185">Reference proteome</keyword>
<reference evidence="5 6" key="1">
    <citation type="submission" date="2024-06" db="EMBL/GenBank/DDBJ databases">
        <title>A chromosome-level genome assembly of beet webworm, Loxostege sticticalis.</title>
        <authorList>
            <person name="Zhang Y."/>
        </authorList>
    </citation>
    <scope>NUCLEOTIDE SEQUENCE [LARGE SCALE GENOMIC DNA]</scope>
    <source>
        <strain evidence="5">AQ026</strain>
        <tissue evidence="5">Whole body</tissue>
    </source>
</reference>
<organism evidence="5 6">
    <name type="scientific">Loxostege sticticalis</name>
    <name type="common">Beet webworm moth</name>
    <dbReference type="NCBI Taxonomy" id="481309"/>
    <lineage>
        <taxon>Eukaryota</taxon>
        <taxon>Metazoa</taxon>
        <taxon>Ecdysozoa</taxon>
        <taxon>Arthropoda</taxon>
        <taxon>Hexapoda</taxon>
        <taxon>Insecta</taxon>
        <taxon>Pterygota</taxon>
        <taxon>Neoptera</taxon>
        <taxon>Endopterygota</taxon>
        <taxon>Lepidoptera</taxon>
        <taxon>Glossata</taxon>
        <taxon>Ditrysia</taxon>
        <taxon>Pyraloidea</taxon>
        <taxon>Crambidae</taxon>
        <taxon>Pyraustinae</taxon>
        <taxon>Loxostege</taxon>
    </lineage>
</organism>
<dbReference type="Proteomes" id="UP001549920">
    <property type="component" value="Unassembled WGS sequence"/>
</dbReference>
<gene>
    <name evidence="5" type="ORF">ABMA27_002224</name>
</gene>